<dbReference type="EMBL" id="CAJVPQ010003635">
    <property type="protein sequence ID" value="CAG8633604.1"/>
    <property type="molecule type" value="Genomic_DNA"/>
</dbReference>
<dbReference type="AlphaFoldDB" id="A0A9N9DER6"/>
<dbReference type="Proteomes" id="UP000789570">
    <property type="component" value="Unassembled WGS sequence"/>
</dbReference>
<comment type="caution">
    <text evidence="2">The sequence shown here is derived from an EMBL/GenBank/DDBJ whole genome shotgun (WGS) entry which is preliminary data.</text>
</comment>
<organism evidence="2 3">
    <name type="scientific">Funneliformis caledonium</name>
    <dbReference type="NCBI Taxonomy" id="1117310"/>
    <lineage>
        <taxon>Eukaryota</taxon>
        <taxon>Fungi</taxon>
        <taxon>Fungi incertae sedis</taxon>
        <taxon>Mucoromycota</taxon>
        <taxon>Glomeromycotina</taxon>
        <taxon>Glomeromycetes</taxon>
        <taxon>Glomerales</taxon>
        <taxon>Glomeraceae</taxon>
        <taxon>Funneliformis</taxon>
    </lineage>
</organism>
<accession>A0A9N9DER6</accession>
<name>A0A9N9DER6_9GLOM</name>
<evidence type="ECO:0000313" key="3">
    <source>
        <dbReference type="Proteomes" id="UP000789570"/>
    </source>
</evidence>
<reference evidence="2" key="1">
    <citation type="submission" date="2021-06" db="EMBL/GenBank/DDBJ databases">
        <authorList>
            <person name="Kallberg Y."/>
            <person name="Tangrot J."/>
            <person name="Rosling A."/>
        </authorList>
    </citation>
    <scope>NUCLEOTIDE SEQUENCE</scope>
    <source>
        <strain evidence="2">UK204</strain>
    </source>
</reference>
<proteinExistence type="predicted"/>
<evidence type="ECO:0000313" key="2">
    <source>
        <dbReference type="EMBL" id="CAG8633604.1"/>
    </source>
</evidence>
<evidence type="ECO:0000256" key="1">
    <source>
        <dbReference type="SAM" id="MobiDB-lite"/>
    </source>
</evidence>
<sequence length="139" mass="16389">MKSPKINLSEYQNERDDRDLNKEKDDDYCSLELYDQPQPINENDDFNNSKNIETEYDEQDHLSSDLKTSRKCEHDMDDIVLTQTNKKIVVVPVEFLEKLNGQNKVIWKNQLKQDKKLDEIMKILSKLQHEDGLSSAFLI</sequence>
<keyword evidence="3" id="KW-1185">Reference proteome</keyword>
<feature type="compositionally biased region" description="Basic and acidic residues" evidence="1">
    <location>
        <begin position="12"/>
        <end position="26"/>
    </location>
</feature>
<gene>
    <name evidence="2" type="ORF">FCALED_LOCUS10196</name>
</gene>
<protein>
    <submittedName>
        <fullName evidence="2">4049_t:CDS:1</fullName>
    </submittedName>
</protein>
<feature type="region of interest" description="Disordered" evidence="1">
    <location>
        <begin position="1"/>
        <end position="26"/>
    </location>
</feature>